<evidence type="ECO:0000256" key="6">
    <source>
        <dbReference type="SAM" id="Phobius"/>
    </source>
</evidence>
<dbReference type="STRING" id="84531.LA76x_3835"/>
<dbReference type="PATRIC" id="fig|84531.8.peg.3851"/>
<dbReference type="KEGG" id="lab:LA76x_3835"/>
<comment type="subcellular location">
    <subcellularLocation>
        <location evidence="1">Membrane</location>
        <topology evidence="1">Multi-pass membrane protein</topology>
    </subcellularLocation>
</comment>
<name>A0A0S2FEK7_LYSAN</name>
<reference evidence="7 8" key="1">
    <citation type="journal article" date="2015" name="BMC Genomics">
        <title>Comparative genomics and metabolic profiling of the genus Lysobacter.</title>
        <authorList>
            <person name="de Bruijn I."/>
            <person name="Cheng X."/>
            <person name="de Jager V."/>
            <person name="Exposito R.G."/>
            <person name="Watrous J."/>
            <person name="Patel N."/>
            <person name="Postma J."/>
            <person name="Dorrestein P.C."/>
            <person name="Kobayashi D."/>
            <person name="Raaijmakers J.M."/>
        </authorList>
    </citation>
    <scope>NUCLEOTIDE SEQUENCE [LARGE SCALE GENOMIC DNA]</scope>
    <source>
        <strain evidence="7 8">76</strain>
    </source>
</reference>
<dbReference type="PANTHER" id="PTHR36926:SF1">
    <property type="entry name" value="COLICIN V PRODUCTION PROTEIN"/>
    <property type="match status" value="1"/>
</dbReference>
<organism evidence="7 8">
    <name type="scientific">Lysobacter antibioticus</name>
    <dbReference type="NCBI Taxonomy" id="84531"/>
    <lineage>
        <taxon>Bacteria</taxon>
        <taxon>Pseudomonadati</taxon>
        <taxon>Pseudomonadota</taxon>
        <taxon>Gammaproteobacteria</taxon>
        <taxon>Lysobacterales</taxon>
        <taxon>Lysobacteraceae</taxon>
        <taxon>Lysobacter</taxon>
    </lineage>
</organism>
<dbReference type="EMBL" id="CP011129">
    <property type="protein sequence ID" value="ALN81957.1"/>
    <property type="molecule type" value="Genomic_DNA"/>
</dbReference>
<sequence>MTALDWGLLLIVGLSALLGMLRGLIGVAVSLAAWLLAGIAAYVFGGEVGRSLGDGEMGWLSYLGGYALIFVAVWIGVGLFGMVVRRIAHSAGLSEMDRLMGLGLGAVRGVFFACALLVVLGMTTLPREPAWRGSIVAAMLMPGAELMRAALPDGMARKVDLEGRGTSLQATVQAQAKNLEDKLPKLSGGLPGGLPGGLSDMMPSGGMDSLPQAVPEGSAGGLSGGLPDSLAKGLPDVLPEAVRDMLPQKGQQGATATQIKGDPAKVGADRSKDEKRVH</sequence>
<feature type="region of interest" description="Disordered" evidence="5">
    <location>
        <begin position="245"/>
        <end position="278"/>
    </location>
</feature>
<proteinExistence type="predicted"/>
<keyword evidence="3 6" id="KW-1133">Transmembrane helix</keyword>
<feature type="transmembrane region" description="Helical" evidence="6">
    <location>
        <begin position="65"/>
        <end position="84"/>
    </location>
</feature>
<feature type="region of interest" description="Disordered" evidence="5">
    <location>
        <begin position="179"/>
        <end position="227"/>
    </location>
</feature>
<dbReference type="InterPro" id="IPR003825">
    <property type="entry name" value="Colicin-V_CvpA"/>
</dbReference>
<feature type="compositionally biased region" description="Basic and acidic residues" evidence="5">
    <location>
        <begin position="267"/>
        <end position="278"/>
    </location>
</feature>
<protein>
    <submittedName>
        <fullName evidence="7">Colicin V production family protein</fullName>
    </submittedName>
</protein>
<dbReference type="InterPro" id="IPR052719">
    <property type="entry name" value="CvpA-like"/>
</dbReference>
<dbReference type="Proteomes" id="UP000060787">
    <property type="component" value="Chromosome"/>
</dbReference>
<feature type="transmembrane region" description="Helical" evidence="6">
    <location>
        <begin position="28"/>
        <end position="45"/>
    </location>
</feature>
<dbReference type="eggNOG" id="COG1286">
    <property type="taxonomic scope" value="Bacteria"/>
</dbReference>
<feature type="transmembrane region" description="Helical" evidence="6">
    <location>
        <begin position="105"/>
        <end position="125"/>
    </location>
</feature>
<dbReference type="PANTHER" id="PTHR36926">
    <property type="entry name" value="COLICIN V PRODUCTION PROTEIN"/>
    <property type="match status" value="1"/>
</dbReference>
<keyword evidence="4 6" id="KW-0472">Membrane</keyword>
<feature type="compositionally biased region" description="Polar residues" evidence="5">
    <location>
        <begin position="249"/>
        <end position="258"/>
    </location>
</feature>
<evidence type="ECO:0000256" key="1">
    <source>
        <dbReference type="ARBA" id="ARBA00004141"/>
    </source>
</evidence>
<dbReference type="Pfam" id="PF02674">
    <property type="entry name" value="Colicin_V"/>
    <property type="match status" value="1"/>
</dbReference>
<evidence type="ECO:0000313" key="8">
    <source>
        <dbReference type="Proteomes" id="UP000060787"/>
    </source>
</evidence>
<keyword evidence="8" id="KW-1185">Reference proteome</keyword>
<dbReference type="GO" id="GO:0009403">
    <property type="term" value="P:toxin biosynthetic process"/>
    <property type="evidence" value="ECO:0007669"/>
    <property type="project" value="InterPro"/>
</dbReference>
<evidence type="ECO:0000256" key="3">
    <source>
        <dbReference type="ARBA" id="ARBA00022989"/>
    </source>
</evidence>
<keyword evidence="2 6" id="KW-0812">Transmembrane</keyword>
<evidence type="ECO:0000256" key="5">
    <source>
        <dbReference type="SAM" id="MobiDB-lite"/>
    </source>
</evidence>
<dbReference type="GO" id="GO:0016020">
    <property type="term" value="C:membrane"/>
    <property type="evidence" value="ECO:0007669"/>
    <property type="project" value="UniProtKB-SubCell"/>
</dbReference>
<evidence type="ECO:0000256" key="2">
    <source>
        <dbReference type="ARBA" id="ARBA00022692"/>
    </source>
</evidence>
<accession>A0A0S2FEK7</accession>
<dbReference type="AlphaFoldDB" id="A0A0S2FEK7"/>
<evidence type="ECO:0000313" key="7">
    <source>
        <dbReference type="EMBL" id="ALN81957.1"/>
    </source>
</evidence>
<dbReference type="RefSeq" id="WP_082647970.1">
    <property type="nucleotide sequence ID" value="NZ_CP011129.1"/>
</dbReference>
<gene>
    <name evidence="7" type="ORF">LA76x_3835</name>
</gene>
<evidence type="ECO:0000256" key="4">
    <source>
        <dbReference type="ARBA" id="ARBA00023136"/>
    </source>
</evidence>